<comment type="caution">
    <text evidence="2">The sequence shown here is derived from an EMBL/GenBank/DDBJ whole genome shotgun (WGS) entry which is preliminary data.</text>
</comment>
<dbReference type="Pfam" id="PF07963">
    <property type="entry name" value="N_methyl"/>
    <property type="match status" value="1"/>
</dbReference>
<proteinExistence type="predicted"/>
<accession>A0A6M0H6D3</accession>
<name>A0A6M0H6D3_9CLOT</name>
<dbReference type="InterPro" id="IPR012902">
    <property type="entry name" value="N_methyl_site"/>
</dbReference>
<keyword evidence="1" id="KW-0812">Transmembrane</keyword>
<feature type="transmembrane region" description="Helical" evidence="1">
    <location>
        <begin position="12"/>
        <end position="30"/>
    </location>
</feature>
<keyword evidence="3" id="KW-1185">Reference proteome</keyword>
<sequence length="286" mass="33283">MRKNKGITLIELIVTMGILIISAGMFFLILKSNLKVFDKIGNKYNVNNNCKIACNHISNIIEYGDKIISGDEINNNPNLKFLNNNSKEKVVFYIEGSNIEKENQRRFLYTLKEDKKNENITNLYRYEYMPIENRIFKPMENSRCLTDVERKNYLTNSEESRLKLNEKNSAYINGSLTKIIDKSSVYDEYIIFQPYKSNVIMAIYFDTNNILKITSVQEIPLNEYENYNKIKGQSQGEKIIAYNIKSIEIKNNGLQVTIKVEGGCREKDEKVEIKDKVVIDRMRGSM</sequence>
<evidence type="ECO:0000313" key="2">
    <source>
        <dbReference type="EMBL" id="NEU05834.1"/>
    </source>
</evidence>
<dbReference type="Proteomes" id="UP000481872">
    <property type="component" value="Unassembled WGS sequence"/>
</dbReference>
<evidence type="ECO:0000256" key="1">
    <source>
        <dbReference type="SAM" id="Phobius"/>
    </source>
</evidence>
<evidence type="ECO:0000313" key="3">
    <source>
        <dbReference type="Proteomes" id="UP000481872"/>
    </source>
</evidence>
<reference evidence="2 3" key="1">
    <citation type="submission" date="2020-02" db="EMBL/GenBank/DDBJ databases">
        <title>Genome assembly of a novel Clostridium senegalense strain.</title>
        <authorList>
            <person name="Gupta T.B."/>
            <person name="Jauregui R."/>
            <person name="Maclean P."/>
            <person name="Nawarathana A."/>
            <person name="Brightwell G."/>
        </authorList>
    </citation>
    <scope>NUCLEOTIDE SEQUENCE [LARGE SCALE GENOMIC DNA]</scope>
    <source>
        <strain evidence="2 3">AGRFS4</strain>
    </source>
</reference>
<dbReference type="AlphaFoldDB" id="A0A6M0H6D3"/>
<organism evidence="2 3">
    <name type="scientific">Clostridium senegalense</name>
    <dbReference type="NCBI Taxonomy" id="1465809"/>
    <lineage>
        <taxon>Bacteria</taxon>
        <taxon>Bacillati</taxon>
        <taxon>Bacillota</taxon>
        <taxon>Clostridia</taxon>
        <taxon>Eubacteriales</taxon>
        <taxon>Clostridiaceae</taxon>
        <taxon>Clostridium</taxon>
    </lineage>
</organism>
<dbReference type="RefSeq" id="WP_199870482.1">
    <property type="nucleotide sequence ID" value="NZ_JAAGPU010000027.1"/>
</dbReference>
<dbReference type="EMBL" id="JAAGPU010000027">
    <property type="protein sequence ID" value="NEU05834.1"/>
    <property type="molecule type" value="Genomic_DNA"/>
</dbReference>
<keyword evidence="1" id="KW-0472">Membrane</keyword>
<protein>
    <submittedName>
        <fullName evidence="2">Prepilin-type N-terminal cleavage/methylation domain-containing protein</fullName>
    </submittedName>
</protein>
<gene>
    <name evidence="2" type="ORF">G3M99_13440</name>
</gene>
<keyword evidence="1" id="KW-1133">Transmembrane helix</keyword>